<dbReference type="OrthoDB" id="6781428at2759"/>
<feature type="compositionally biased region" description="Basic and acidic residues" evidence="1">
    <location>
        <begin position="44"/>
        <end position="60"/>
    </location>
</feature>
<evidence type="ECO:0000313" key="3">
    <source>
        <dbReference type="Proteomes" id="UP001153636"/>
    </source>
</evidence>
<organism evidence="2 3">
    <name type="scientific">Psylliodes chrysocephalus</name>
    <dbReference type="NCBI Taxonomy" id="3402493"/>
    <lineage>
        <taxon>Eukaryota</taxon>
        <taxon>Metazoa</taxon>
        <taxon>Ecdysozoa</taxon>
        <taxon>Arthropoda</taxon>
        <taxon>Hexapoda</taxon>
        <taxon>Insecta</taxon>
        <taxon>Pterygota</taxon>
        <taxon>Neoptera</taxon>
        <taxon>Endopterygota</taxon>
        <taxon>Coleoptera</taxon>
        <taxon>Polyphaga</taxon>
        <taxon>Cucujiformia</taxon>
        <taxon>Chrysomeloidea</taxon>
        <taxon>Chrysomelidae</taxon>
        <taxon>Galerucinae</taxon>
        <taxon>Alticini</taxon>
        <taxon>Psylliodes</taxon>
    </lineage>
</organism>
<name>A0A9P0G701_9CUCU</name>
<sequence>MSETKSDPFQESGSGYVPSDLDQPSTSRALDERSTKTKKKRVRRSFDGSTLREKRGKNESDTCQTCDRLQNLILAELELENKKALQTEKDLHVRKFEMFYKKLKEVTILSKEDETTELLCFDFQQNFPLPHVPAGDVFYKRQLWE</sequence>
<feature type="region of interest" description="Disordered" evidence="1">
    <location>
        <begin position="1"/>
        <end position="61"/>
    </location>
</feature>
<gene>
    <name evidence="2" type="ORF">PSYICH_LOCUS137</name>
</gene>
<dbReference type="Proteomes" id="UP001153636">
    <property type="component" value="Chromosome 1"/>
</dbReference>
<keyword evidence="3" id="KW-1185">Reference proteome</keyword>
<dbReference type="AlphaFoldDB" id="A0A9P0G701"/>
<protein>
    <submittedName>
        <fullName evidence="2">Uncharacterized protein</fullName>
    </submittedName>
</protein>
<evidence type="ECO:0000313" key="2">
    <source>
        <dbReference type="EMBL" id="CAH1099082.1"/>
    </source>
</evidence>
<dbReference type="EMBL" id="OV651813">
    <property type="protein sequence ID" value="CAH1099082.1"/>
    <property type="molecule type" value="Genomic_DNA"/>
</dbReference>
<proteinExistence type="predicted"/>
<accession>A0A9P0G701</accession>
<reference evidence="2" key="1">
    <citation type="submission" date="2022-01" db="EMBL/GenBank/DDBJ databases">
        <authorList>
            <person name="King R."/>
        </authorList>
    </citation>
    <scope>NUCLEOTIDE SEQUENCE</scope>
</reference>
<evidence type="ECO:0000256" key="1">
    <source>
        <dbReference type="SAM" id="MobiDB-lite"/>
    </source>
</evidence>